<dbReference type="EMBL" id="WJBH02000008">
    <property type="protein sequence ID" value="KAI9554877.1"/>
    <property type="molecule type" value="Genomic_DNA"/>
</dbReference>
<feature type="compositionally biased region" description="Basic and acidic residues" evidence="1">
    <location>
        <begin position="15"/>
        <end position="24"/>
    </location>
</feature>
<dbReference type="AlphaFoldDB" id="A0AAD5KL32"/>
<sequence>MGRGHRKKIGNKRYSPYEEKRPSTEIDGEDSEDSSVGFYGPTQSLLPTIPIPRHLMSSTSNPMEEGMMSTNSRQDPLLISEGNVDSWDMTVEQSAFSKITMQPKDLTQSTSNSSQESRITQALQTIPNVNIDSADCYFEPHGIQTNSIPPHVMSKRTKDLEDGVCNTDRQALRTISNEVNQGDRSLRKLPVVHSPIPGLVRELSKVVENQTMILNKLAAIETKMDNEENSQPTRSDPDKITVIDTVDDLVKFEVSLQEPDNYYAVVNHVRMLVAGPFPIA</sequence>
<reference evidence="2 3" key="1">
    <citation type="submission" date="2022-05" db="EMBL/GenBank/DDBJ databases">
        <title>A multi-omics perspective on studying reproductive biology in Daphnia sinensis.</title>
        <authorList>
            <person name="Jia J."/>
        </authorList>
    </citation>
    <scope>NUCLEOTIDE SEQUENCE [LARGE SCALE GENOMIC DNA]</scope>
    <source>
        <strain evidence="2 3">WSL</strain>
    </source>
</reference>
<feature type="region of interest" description="Disordered" evidence="1">
    <location>
        <begin position="1"/>
        <end position="36"/>
    </location>
</feature>
<evidence type="ECO:0000256" key="1">
    <source>
        <dbReference type="SAM" id="MobiDB-lite"/>
    </source>
</evidence>
<feature type="compositionally biased region" description="Basic residues" evidence="1">
    <location>
        <begin position="1"/>
        <end position="11"/>
    </location>
</feature>
<evidence type="ECO:0000313" key="2">
    <source>
        <dbReference type="EMBL" id="KAI9554877.1"/>
    </source>
</evidence>
<keyword evidence="3" id="KW-1185">Reference proteome</keyword>
<name>A0AAD5KL32_9CRUS</name>
<organism evidence="2 3">
    <name type="scientific">Daphnia sinensis</name>
    <dbReference type="NCBI Taxonomy" id="1820382"/>
    <lineage>
        <taxon>Eukaryota</taxon>
        <taxon>Metazoa</taxon>
        <taxon>Ecdysozoa</taxon>
        <taxon>Arthropoda</taxon>
        <taxon>Crustacea</taxon>
        <taxon>Branchiopoda</taxon>
        <taxon>Diplostraca</taxon>
        <taxon>Cladocera</taxon>
        <taxon>Anomopoda</taxon>
        <taxon>Daphniidae</taxon>
        <taxon>Daphnia</taxon>
        <taxon>Daphnia similis group</taxon>
    </lineage>
</organism>
<evidence type="ECO:0000313" key="3">
    <source>
        <dbReference type="Proteomes" id="UP000820818"/>
    </source>
</evidence>
<proteinExistence type="predicted"/>
<gene>
    <name evidence="2" type="ORF">GHT06_020154</name>
</gene>
<dbReference type="Proteomes" id="UP000820818">
    <property type="component" value="Linkage Group LG8"/>
</dbReference>
<protein>
    <submittedName>
        <fullName evidence="2">Uncharacterized protein</fullName>
    </submittedName>
</protein>
<accession>A0AAD5KL32</accession>
<comment type="caution">
    <text evidence="2">The sequence shown here is derived from an EMBL/GenBank/DDBJ whole genome shotgun (WGS) entry which is preliminary data.</text>
</comment>